<comment type="caution">
    <text evidence="1">The sequence shown here is derived from an EMBL/GenBank/DDBJ whole genome shotgun (WGS) entry which is preliminary data.</text>
</comment>
<protein>
    <submittedName>
        <fullName evidence="1">Uncharacterized protein</fullName>
    </submittedName>
</protein>
<dbReference type="AlphaFoldDB" id="A0AAV1QNY6"/>
<proteinExistence type="predicted"/>
<name>A0AAV1QNY6_9ROSI</name>
<dbReference type="EMBL" id="CAWUPB010000110">
    <property type="protein sequence ID" value="CAK7323417.1"/>
    <property type="molecule type" value="Genomic_DNA"/>
</dbReference>
<gene>
    <name evidence="1" type="ORF">DCAF_LOCUS1043</name>
</gene>
<accession>A0AAV1QNY6</accession>
<keyword evidence="2" id="KW-1185">Reference proteome</keyword>
<organism evidence="1 2">
    <name type="scientific">Dovyalis caffra</name>
    <dbReference type="NCBI Taxonomy" id="77055"/>
    <lineage>
        <taxon>Eukaryota</taxon>
        <taxon>Viridiplantae</taxon>
        <taxon>Streptophyta</taxon>
        <taxon>Embryophyta</taxon>
        <taxon>Tracheophyta</taxon>
        <taxon>Spermatophyta</taxon>
        <taxon>Magnoliopsida</taxon>
        <taxon>eudicotyledons</taxon>
        <taxon>Gunneridae</taxon>
        <taxon>Pentapetalae</taxon>
        <taxon>rosids</taxon>
        <taxon>fabids</taxon>
        <taxon>Malpighiales</taxon>
        <taxon>Salicaceae</taxon>
        <taxon>Flacourtieae</taxon>
        <taxon>Dovyalis</taxon>
    </lineage>
</organism>
<evidence type="ECO:0000313" key="2">
    <source>
        <dbReference type="Proteomes" id="UP001314170"/>
    </source>
</evidence>
<sequence>MDVSLLTSLPFYGLDVTVDMLTTWSDVKFNADNTHISFGSCARSEMGKGEITGIWPYCHSFGLRPYLSSPPFVLYHLYRSIVTKNLSNLSSIPPTPLSPPTTIIPSLRSIPSTLLLWPGKESLPKAATTTRAVSLITLTPVTFFLSFAAVRNSIAVDSIASLTTAYS</sequence>
<dbReference type="Proteomes" id="UP001314170">
    <property type="component" value="Unassembled WGS sequence"/>
</dbReference>
<evidence type="ECO:0000313" key="1">
    <source>
        <dbReference type="EMBL" id="CAK7323417.1"/>
    </source>
</evidence>
<reference evidence="1 2" key="1">
    <citation type="submission" date="2024-01" db="EMBL/GenBank/DDBJ databases">
        <authorList>
            <person name="Waweru B."/>
        </authorList>
    </citation>
    <scope>NUCLEOTIDE SEQUENCE [LARGE SCALE GENOMIC DNA]</scope>
</reference>